<evidence type="ECO:0000313" key="3">
    <source>
        <dbReference type="Proteomes" id="UP000499080"/>
    </source>
</evidence>
<dbReference type="Proteomes" id="UP000499080">
    <property type="component" value="Unassembled WGS sequence"/>
</dbReference>
<gene>
    <name evidence="2" type="ORF">AVEN_132714_1</name>
</gene>
<comment type="caution">
    <text evidence="2">The sequence shown here is derived from an EMBL/GenBank/DDBJ whole genome shotgun (WGS) entry which is preliminary data.</text>
</comment>
<dbReference type="OrthoDB" id="7787442at2759"/>
<name>A0A4Y2AUY2_ARAVE</name>
<sequence>MKEAALELRKAGYGDEIIQFGVSVDGTWQRRGHSYLNGCASAISIDNGKILDIELMSKICRFCIKETSANGNSSHNYAKHTATNIGILPGRGRKQIPSSSVEDVPTAVVEASSQSPHGSPEHLLRDGDSEVRTTFAPPHINRRVKQFLRQHFTDARVISRHFPTAWPPRSPDSTTCDFWLWGFLRDNIYRKRPASLPDLKDSIRRHVRDIPADSLRSAVENMVLRLEHIVEKSTKEVALKLLHMFPFLLNMKGDIWSNFNATF</sequence>
<reference evidence="2 3" key="1">
    <citation type="journal article" date="2019" name="Sci. Rep.">
        <title>Orb-weaving spider Araneus ventricosus genome elucidates the spidroin gene catalogue.</title>
        <authorList>
            <person name="Kono N."/>
            <person name="Nakamura H."/>
            <person name="Ohtoshi R."/>
            <person name="Moran D.A.P."/>
            <person name="Shinohara A."/>
            <person name="Yoshida Y."/>
            <person name="Fujiwara M."/>
            <person name="Mori M."/>
            <person name="Tomita M."/>
            <person name="Arakawa K."/>
        </authorList>
    </citation>
    <scope>NUCLEOTIDE SEQUENCE [LARGE SCALE GENOMIC DNA]</scope>
</reference>
<dbReference type="PANTHER" id="PTHR47326:SF1">
    <property type="entry name" value="HTH PSQ-TYPE DOMAIN-CONTAINING PROTEIN"/>
    <property type="match status" value="1"/>
</dbReference>
<dbReference type="GO" id="GO:0003676">
    <property type="term" value="F:nucleic acid binding"/>
    <property type="evidence" value="ECO:0007669"/>
    <property type="project" value="InterPro"/>
</dbReference>
<accession>A0A4Y2AUY2</accession>
<feature type="domain" description="Mutator-like transposase" evidence="1">
    <location>
        <begin position="12"/>
        <end position="75"/>
    </location>
</feature>
<dbReference type="InterPro" id="IPR036397">
    <property type="entry name" value="RNaseH_sf"/>
</dbReference>
<organism evidence="2 3">
    <name type="scientific">Araneus ventricosus</name>
    <name type="common">Orbweaver spider</name>
    <name type="synonym">Epeira ventricosa</name>
    <dbReference type="NCBI Taxonomy" id="182803"/>
    <lineage>
        <taxon>Eukaryota</taxon>
        <taxon>Metazoa</taxon>
        <taxon>Ecdysozoa</taxon>
        <taxon>Arthropoda</taxon>
        <taxon>Chelicerata</taxon>
        <taxon>Arachnida</taxon>
        <taxon>Araneae</taxon>
        <taxon>Araneomorphae</taxon>
        <taxon>Entelegynae</taxon>
        <taxon>Araneoidea</taxon>
        <taxon>Araneidae</taxon>
        <taxon>Araneus</taxon>
    </lineage>
</organism>
<protein>
    <recommendedName>
        <fullName evidence="1">Mutator-like transposase domain-containing protein</fullName>
    </recommendedName>
</protein>
<dbReference type="PANTHER" id="PTHR47326">
    <property type="entry name" value="TRANSPOSABLE ELEMENT TC3 TRANSPOSASE-LIKE PROTEIN"/>
    <property type="match status" value="1"/>
</dbReference>
<dbReference type="Gene3D" id="3.30.420.10">
    <property type="entry name" value="Ribonuclease H-like superfamily/Ribonuclease H"/>
    <property type="match status" value="1"/>
</dbReference>
<dbReference type="AlphaFoldDB" id="A0A4Y2AUY2"/>
<dbReference type="EMBL" id="BGPR01000034">
    <property type="protein sequence ID" value="GBL83841.1"/>
    <property type="molecule type" value="Genomic_DNA"/>
</dbReference>
<dbReference type="InterPro" id="IPR049012">
    <property type="entry name" value="Mutator_transp_dom"/>
</dbReference>
<evidence type="ECO:0000259" key="1">
    <source>
        <dbReference type="Pfam" id="PF20700"/>
    </source>
</evidence>
<proteinExistence type="predicted"/>
<keyword evidence="3" id="KW-1185">Reference proteome</keyword>
<dbReference type="Pfam" id="PF20700">
    <property type="entry name" value="Mutator"/>
    <property type="match status" value="1"/>
</dbReference>
<evidence type="ECO:0000313" key="2">
    <source>
        <dbReference type="EMBL" id="GBL83841.1"/>
    </source>
</evidence>